<organism evidence="2">
    <name type="scientific">Harvfovirus sp</name>
    <dbReference type="NCBI Taxonomy" id="2487768"/>
    <lineage>
        <taxon>Viruses</taxon>
        <taxon>Varidnaviria</taxon>
        <taxon>Bamfordvirae</taxon>
        <taxon>Nucleocytoviricota</taxon>
        <taxon>Megaviricetes</taxon>
        <taxon>Imitervirales</taxon>
        <taxon>Mimiviridae</taxon>
        <taxon>Klosneuvirinae</taxon>
    </lineage>
</organism>
<dbReference type="PANTHER" id="PTHR35596:SF1">
    <property type="entry name" value="MICROBIAL-TYPE PARG CATALYTIC DOMAIN-CONTAINING PROTEIN"/>
    <property type="match status" value="1"/>
</dbReference>
<proteinExistence type="predicted"/>
<dbReference type="SUPFAM" id="SSF52949">
    <property type="entry name" value="Macro domain-like"/>
    <property type="match status" value="1"/>
</dbReference>
<accession>A0A3G5A1C3</accession>
<dbReference type="EMBL" id="MK072255">
    <property type="protein sequence ID" value="AYV81005.1"/>
    <property type="molecule type" value="Genomic_DNA"/>
</dbReference>
<reference evidence="2" key="1">
    <citation type="submission" date="2018-10" db="EMBL/GenBank/DDBJ databases">
        <title>Hidden diversity of soil giant viruses.</title>
        <authorList>
            <person name="Schulz F."/>
            <person name="Alteio L."/>
            <person name="Goudeau D."/>
            <person name="Ryan E.M."/>
            <person name="Malmstrom R.R."/>
            <person name="Blanchard J."/>
            <person name="Woyke T."/>
        </authorList>
    </citation>
    <scope>NUCLEOTIDE SEQUENCE</scope>
    <source>
        <strain evidence="2">HAV1</strain>
    </source>
</reference>
<evidence type="ECO:0000259" key="1">
    <source>
        <dbReference type="Pfam" id="PF10021"/>
    </source>
</evidence>
<feature type="domain" description="Microbial-type PARG catalytic" evidence="1">
    <location>
        <begin position="72"/>
        <end position="178"/>
    </location>
</feature>
<evidence type="ECO:0000313" key="2">
    <source>
        <dbReference type="EMBL" id="AYV81005.1"/>
    </source>
</evidence>
<dbReference type="InterPro" id="IPR012664">
    <property type="entry name" value="CHP02452"/>
</dbReference>
<dbReference type="Gene3D" id="3.40.220.10">
    <property type="entry name" value="Leucine Aminopeptidase, subunit E, domain 1"/>
    <property type="match status" value="1"/>
</dbReference>
<dbReference type="PANTHER" id="PTHR35596">
    <property type="entry name" value="DUF2263 DOMAIN-CONTAINING PROTEIN"/>
    <property type="match status" value="1"/>
</dbReference>
<dbReference type="InterPro" id="IPR043472">
    <property type="entry name" value="Macro_dom-like"/>
</dbReference>
<dbReference type="InterPro" id="IPR019261">
    <property type="entry name" value="PARG_cat_microbial"/>
</dbReference>
<dbReference type="Pfam" id="PF10021">
    <property type="entry name" value="PARG_cat_microb"/>
    <property type="match status" value="1"/>
</dbReference>
<dbReference type="NCBIfam" id="TIGR02452">
    <property type="entry name" value="TIGR02452 family protein"/>
    <property type="match status" value="1"/>
</dbReference>
<sequence length="301" mass="33397">MNKEALKQIGVETISHFREIKEKCPKEVEASLKGTVCYDFDMIDKLVEKMDVVKGEGGAGAAAPAAAAPGAPAAAAAAAAGAEETKVKPREEAKIDVLNLDTLECAIKMINDGFNPLVLNMASDRCLGGGFKQGSVAQEEEIFRRTTYAMLLTGTKIKKSYPLRKDQCIYSPNIFAFRASKKENYYLLDWKDCKWMSFIAMPAIRNPVLTDGKYNKEDEETMYSKIRAIFKVAVINKHDSLVLSALGAGCFNNPPWGVAKIFKQVIAEFKNQFKYIAFAILTDKNDKHGNFKIFKDILKPE</sequence>
<protein>
    <recommendedName>
        <fullName evidence="1">Microbial-type PARG catalytic domain-containing protein</fullName>
    </recommendedName>
</protein>
<gene>
    <name evidence="2" type="ORF">Harvfovirus13_11</name>
</gene>
<name>A0A3G5A1C3_9VIRU</name>